<dbReference type="InterPro" id="IPR036237">
    <property type="entry name" value="Xyl_isomerase-like_sf"/>
</dbReference>
<dbReference type="Gene3D" id="3.20.20.150">
    <property type="entry name" value="Divalent-metal-dependent TIM barrel enzymes"/>
    <property type="match status" value="1"/>
</dbReference>
<gene>
    <name evidence="2" type="ORF">GCM10007981_11100</name>
</gene>
<evidence type="ECO:0000313" key="2">
    <source>
        <dbReference type="EMBL" id="GGP20952.1"/>
    </source>
</evidence>
<dbReference type="PANTHER" id="PTHR12110">
    <property type="entry name" value="HYDROXYPYRUVATE ISOMERASE"/>
    <property type="match status" value="1"/>
</dbReference>
<dbReference type="Proteomes" id="UP000610960">
    <property type="component" value="Unassembled WGS sequence"/>
</dbReference>
<name>A0A830GUJ7_9CREN</name>
<evidence type="ECO:0000259" key="1">
    <source>
        <dbReference type="Pfam" id="PF01261"/>
    </source>
</evidence>
<comment type="caution">
    <text evidence="2">The sequence shown here is derived from an EMBL/GenBank/DDBJ whole genome shotgun (WGS) entry which is preliminary data.</text>
</comment>
<dbReference type="AlphaFoldDB" id="A0A830GUJ7"/>
<keyword evidence="3" id="KW-1185">Reference proteome</keyword>
<protein>
    <recommendedName>
        <fullName evidence="1">Xylose isomerase-like TIM barrel domain-containing protein</fullName>
    </recommendedName>
</protein>
<sequence length="246" mass="27621">MRKSITTILWGKFKDEKSFLETLEYIKQLGYDSVGLEVRMLPSRLIKEPRRVSDDLRKVGLENGGSYSVMRDQDIEWAKAAGSKLLWVVVRKKDCNEALKMLAEFTDKASSEGITVALHNHLRTCFETEDQVLSALESIPKLRICLDTAHAEAAGIDSVKFIKEHASKIGLVHLKDLRVKAPKSKIRFTTDFVNVGNGIINFKPVIAALRDVKYNGDLMVEVEALSGQSPNDIAKKSMDYLNKLLL</sequence>
<feature type="domain" description="Xylose isomerase-like TIM barrel" evidence="1">
    <location>
        <begin position="75"/>
        <end position="243"/>
    </location>
</feature>
<proteinExistence type="predicted"/>
<dbReference type="RefSeq" id="WP_188596415.1">
    <property type="nucleotide sequence ID" value="NZ_BMNL01000002.1"/>
</dbReference>
<reference evidence="2" key="2">
    <citation type="submission" date="2020-09" db="EMBL/GenBank/DDBJ databases">
        <authorList>
            <person name="Sun Q."/>
            <person name="Ohkuma M."/>
        </authorList>
    </citation>
    <scope>NUCLEOTIDE SEQUENCE</scope>
    <source>
        <strain evidence="2">JCM 10088</strain>
    </source>
</reference>
<accession>A0A830GUJ7</accession>
<dbReference type="InterPro" id="IPR013022">
    <property type="entry name" value="Xyl_isomerase-like_TIM-brl"/>
</dbReference>
<dbReference type="OrthoDB" id="372143at2157"/>
<dbReference type="InterPro" id="IPR050312">
    <property type="entry name" value="IolE/XylAMocC-like"/>
</dbReference>
<dbReference type="EMBL" id="BMNL01000002">
    <property type="protein sequence ID" value="GGP20952.1"/>
    <property type="molecule type" value="Genomic_DNA"/>
</dbReference>
<dbReference type="Pfam" id="PF01261">
    <property type="entry name" value="AP_endonuc_2"/>
    <property type="match status" value="1"/>
</dbReference>
<evidence type="ECO:0000313" key="3">
    <source>
        <dbReference type="Proteomes" id="UP000610960"/>
    </source>
</evidence>
<dbReference type="SUPFAM" id="SSF51658">
    <property type="entry name" value="Xylose isomerase-like"/>
    <property type="match status" value="1"/>
</dbReference>
<dbReference type="PANTHER" id="PTHR12110:SF41">
    <property type="entry name" value="INOSOSE DEHYDRATASE"/>
    <property type="match status" value="1"/>
</dbReference>
<organism evidence="2 3">
    <name type="scientific">Thermocladium modestius</name>
    <dbReference type="NCBI Taxonomy" id="62609"/>
    <lineage>
        <taxon>Archaea</taxon>
        <taxon>Thermoproteota</taxon>
        <taxon>Thermoprotei</taxon>
        <taxon>Thermoproteales</taxon>
        <taxon>Thermoproteaceae</taxon>
        <taxon>Thermocladium</taxon>
    </lineage>
</organism>
<reference evidence="2" key="1">
    <citation type="journal article" date="2014" name="Int. J. Syst. Evol. Microbiol.">
        <title>Complete genome sequence of Corynebacterium casei LMG S-19264T (=DSM 44701T), isolated from a smear-ripened cheese.</title>
        <authorList>
            <consortium name="US DOE Joint Genome Institute (JGI-PGF)"/>
            <person name="Walter F."/>
            <person name="Albersmeier A."/>
            <person name="Kalinowski J."/>
            <person name="Ruckert C."/>
        </authorList>
    </citation>
    <scope>NUCLEOTIDE SEQUENCE</scope>
    <source>
        <strain evidence="2">JCM 10088</strain>
    </source>
</reference>